<dbReference type="RefSeq" id="WP_182552694.1">
    <property type="nucleotide sequence ID" value="NZ_JACGXN010000020.1"/>
</dbReference>
<comment type="caution">
    <text evidence="3">The sequence shown here is derived from an EMBL/GenBank/DDBJ whole genome shotgun (WGS) entry which is preliminary data.</text>
</comment>
<keyword evidence="1" id="KW-0812">Transmembrane</keyword>
<evidence type="ECO:0000259" key="2">
    <source>
        <dbReference type="PROSITE" id="PS50125"/>
    </source>
</evidence>
<feature type="transmembrane region" description="Helical" evidence="1">
    <location>
        <begin position="175"/>
        <end position="192"/>
    </location>
</feature>
<feature type="transmembrane region" description="Helical" evidence="1">
    <location>
        <begin position="33"/>
        <end position="49"/>
    </location>
</feature>
<dbReference type="PANTHER" id="PTHR43081">
    <property type="entry name" value="ADENYLATE CYCLASE, TERMINAL-DIFFERENTIATION SPECIFIC-RELATED"/>
    <property type="match status" value="1"/>
</dbReference>
<dbReference type="GO" id="GO:0035556">
    <property type="term" value="P:intracellular signal transduction"/>
    <property type="evidence" value="ECO:0007669"/>
    <property type="project" value="InterPro"/>
</dbReference>
<dbReference type="PROSITE" id="PS50125">
    <property type="entry name" value="GUANYLATE_CYCLASE_2"/>
    <property type="match status" value="1"/>
</dbReference>
<feature type="domain" description="Guanylate cyclase" evidence="2">
    <location>
        <begin position="218"/>
        <end position="347"/>
    </location>
</feature>
<organism evidence="3 4">
    <name type="scientific">Phyllobacterium myrsinacearum</name>
    <dbReference type="NCBI Taxonomy" id="28101"/>
    <lineage>
        <taxon>Bacteria</taxon>
        <taxon>Pseudomonadati</taxon>
        <taxon>Pseudomonadota</taxon>
        <taxon>Alphaproteobacteria</taxon>
        <taxon>Hyphomicrobiales</taxon>
        <taxon>Phyllobacteriaceae</taxon>
        <taxon>Phyllobacterium</taxon>
    </lineage>
</organism>
<dbReference type="PANTHER" id="PTHR43081:SF1">
    <property type="entry name" value="ADENYLATE CYCLASE, TERMINAL-DIFFERENTIATION SPECIFIC"/>
    <property type="match status" value="1"/>
</dbReference>
<dbReference type="InterPro" id="IPR029787">
    <property type="entry name" value="Nucleotide_cyclase"/>
</dbReference>
<dbReference type="Pfam" id="PF00211">
    <property type="entry name" value="Guanylate_cyc"/>
    <property type="match status" value="1"/>
</dbReference>
<dbReference type="InterPro" id="IPR001054">
    <property type="entry name" value="A/G_cyclase"/>
</dbReference>
<dbReference type="AlphaFoldDB" id="A0A839EPK0"/>
<keyword evidence="3" id="KW-0456">Lyase</keyword>
<evidence type="ECO:0000313" key="3">
    <source>
        <dbReference type="EMBL" id="MBA8882001.1"/>
    </source>
</evidence>
<feature type="transmembrane region" description="Helical" evidence="1">
    <location>
        <begin position="70"/>
        <end position="88"/>
    </location>
</feature>
<dbReference type="InterPro" id="IPR050697">
    <property type="entry name" value="Adenylyl/Guanylyl_Cyclase_3/4"/>
</dbReference>
<sequence length="397" mass="43804">MRRISLGFWMIVLAVVAVGGFLSSPLVYEGSSFMGAFVAVCVCIPVLAFERRSALPKLHAWVRTRNSFGFWIVILTVVAASGVFYSVVVYGGSPFVGAIFGLCICTPLLAFERGLIFPRLHLWMNSLPTFSFILVGLTIYYILINIGFALCGATLWSLGMVTTSFFDSVVLPPNVLLYTLGVTALMTFFLRVRELLGRDIFTSLVIGRYRQPVAEERVFLFIDLVGSTSFAEKHGDLRAQQFLGALFAEFAEPVRRHRGAIDDYVGDSAIITWPIERGIKDASCVRCVFDILDVIEANATQWLERFGQVPRLRAALHGGPVITAEIGVDHHKITYFGDTVNTTARLESLCRTLEAPVLISSDLVQRIKLSNDIKVKDLGFHGVKGRGQALGVIALTR</sequence>
<dbReference type="Gene3D" id="3.30.70.1230">
    <property type="entry name" value="Nucleotide cyclase"/>
    <property type="match status" value="1"/>
</dbReference>
<feature type="transmembrane region" description="Helical" evidence="1">
    <location>
        <begin position="132"/>
        <end position="155"/>
    </location>
</feature>
<keyword evidence="4" id="KW-1185">Reference proteome</keyword>
<feature type="transmembrane region" description="Helical" evidence="1">
    <location>
        <begin position="94"/>
        <end position="111"/>
    </location>
</feature>
<protein>
    <submittedName>
        <fullName evidence="3">Adenylate cyclase</fullName>
        <ecNumber evidence="3">4.6.1.1</ecNumber>
    </submittedName>
</protein>
<dbReference type="GO" id="GO:0009190">
    <property type="term" value="P:cyclic nucleotide biosynthetic process"/>
    <property type="evidence" value="ECO:0007669"/>
    <property type="project" value="InterPro"/>
</dbReference>
<dbReference type="Proteomes" id="UP000549052">
    <property type="component" value="Unassembled WGS sequence"/>
</dbReference>
<dbReference type="EMBL" id="JACGXN010000020">
    <property type="protein sequence ID" value="MBA8882001.1"/>
    <property type="molecule type" value="Genomic_DNA"/>
</dbReference>
<keyword evidence="1" id="KW-1133">Transmembrane helix</keyword>
<gene>
    <name evidence="3" type="ORF">FHW16_005749</name>
</gene>
<proteinExistence type="predicted"/>
<evidence type="ECO:0000256" key="1">
    <source>
        <dbReference type="SAM" id="Phobius"/>
    </source>
</evidence>
<accession>A0A839EPK0</accession>
<dbReference type="GO" id="GO:0004016">
    <property type="term" value="F:adenylate cyclase activity"/>
    <property type="evidence" value="ECO:0007669"/>
    <property type="project" value="UniProtKB-EC"/>
</dbReference>
<reference evidence="3 4" key="1">
    <citation type="submission" date="2020-07" db="EMBL/GenBank/DDBJ databases">
        <title>Genomic Encyclopedia of Type Strains, Phase IV (KMG-V): Genome sequencing to study the core and pangenomes of soil and plant-associated prokaryotes.</title>
        <authorList>
            <person name="Whitman W."/>
        </authorList>
    </citation>
    <scope>NUCLEOTIDE SEQUENCE [LARGE SCALE GENOMIC DNA]</scope>
    <source>
        <strain evidence="3 4">AN3</strain>
    </source>
</reference>
<name>A0A839EPK0_9HYPH</name>
<evidence type="ECO:0000313" key="4">
    <source>
        <dbReference type="Proteomes" id="UP000549052"/>
    </source>
</evidence>
<dbReference type="CDD" id="cd07302">
    <property type="entry name" value="CHD"/>
    <property type="match status" value="1"/>
</dbReference>
<dbReference type="SMART" id="SM00044">
    <property type="entry name" value="CYCc"/>
    <property type="match status" value="1"/>
</dbReference>
<feature type="transmembrane region" description="Helical" evidence="1">
    <location>
        <begin position="7"/>
        <end position="27"/>
    </location>
</feature>
<keyword evidence="1" id="KW-0472">Membrane</keyword>
<dbReference type="SUPFAM" id="SSF55073">
    <property type="entry name" value="Nucleotide cyclase"/>
    <property type="match status" value="1"/>
</dbReference>
<dbReference type="EC" id="4.6.1.1" evidence="3"/>